<dbReference type="AlphaFoldDB" id="A0A397VNH7"/>
<keyword evidence="2" id="KW-1185">Reference proteome</keyword>
<reference evidence="1 2" key="1">
    <citation type="submission" date="2018-06" db="EMBL/GenBank/DDBJ databases">
        <title>Comparative genomics reveals the genomic features of Rhizophagus irregularis, R. cerebriforme, R. diaphanum and Gigaspora rosea, and their symbiotic lifestyle signature.</title>
        <authorList>
            <person name="Morin E."/>
            <person name="San Clemente H."/>
            <person name="Chen E.C.H."/>
            <person name="De La Providencia I."/>
            <person name="Hainaut M."/>
            <person name="Kuo A."/>
            <person name="Kohler A."/>
            <person name="Murat C."/>
            <person name="Tang N."/>
            <person name="Roy S."/>
            <person name="Loubradou J."/>
            <person name="Henrissat B."/>
            <person name="Grigoriev I.V."/>
            <person name="Corradi N."/>
            <person name="Roux C."/>
            <person name="Martin F.M."/>
        </authorList>
    </citation>
    <scope>NUCLEOTIDE SEQUENCE [LARGE SCALE GENOMIC DNA]</scope>
    <source>
        <strain evidence="1 2">DAOM 194757</strain>
    </source>
</reference>
<dbReference type="Gene3D" id="1.20.1500.20">
    <property type="match status" value="1"/>
</dbReference>
<protein>
    <submittedName>
        <fullName evidence="1">Uncharacterized protein</fullName>
    </submittedName>
</protein>
<sequence length="64" mass="7505">MQELLRYAIVTQTAGIIENDWAKIRDFNCQKNLKKKTELMNRLLNFQCNICPDLAEHVNLTIII</sequence>
<organism evidence="1 2">
    <name type="scientific">Gigaspora rosea</name>
    <dbReference type="NCBI Taxonomy" id="44941"/>
    <lineage>
        <taxon>Eukaryota</taxon>
        <taxon>Fungi</taxon>
        <taxon>Fungi incertae sedis</taxon>
        <taxon>Mucoromycota</taxon>
        <taxon>Glomeromycotina</taxon>
        <taxon>Glomeromycetes</taxon>
        <taxon>Diversisporales</taxon>
        <taxon>Gigasporaceae</taxon>
        <taxon>Gigaspora</taxon>
    </lineage>
</organism>
<comment type="caution">
    <text evidence="1">The sequence shown here is derived from an EMBL/GenBank/DDBJ whole genome shotgun (WGS) entry which is preliminary data.</text>
</comment>
<name>A0A397VNH7_9GLOM</name>
<proteinExistence type="predicted"/>
<evidence type="ECO:0000313" key="1">
    <source>
        <dbReference type="EMBL" id="RIB23502.1"/>
    </source>
</evidence>
<dbReference type="EMBL" id="QKWP01000258">
    <property type="protein sequence ID" value="RIB23502.1"/>
    <property type="molecule type" value="Genomic_DNA"/>
</dbReference>
<gene>
    <name evidence="1" type="ORF">C2G38_840131</name>
</gene>
<evidence type="ECO:0000313" key="2">
    <source>
        <dbReference type="Proteomes" id="UP000266673"/>
    </source>
</evidence>
<accession>A0A397VNH7</accession>
<dbReference type="Proteomes" id="UP000266673">
    <property type="component" value="Unassembled WGS sequence"/>
</dbReference>